<feature type="domain" description="NHR" evidence="1">
    <location>
        <begin position="31"/>
        <end position="123"/>
    </location>
</feature>
<comment type="caution">
    <text evidence="2">The sequence shown here is derived from an EMBL/GenBank/DDBJ whole genome shotgun (WGS) entry which is preliminary data.</text>
</comment>
<dbReference type="PANTHER" id="PTHR12429:SF6">
    <property type="entry name" value="PROTEIN NEURALIZED"/>
    <property type="match status" value="1"/>
</dbReference>
<dbReference type="AlphaFoldDB" id="A0AAV5T4B2"/>
<dbReference type="InterPro" id="IPR043136">
    <property type="entry name" value="B30.2/SPRY_sf"/>
</dbReference>
<proteinExistence type="predicted"/>
<protein>
    <recommendedName>
        <fullName evidence="1">NHR domain-containing protein</fullName>
    </recommendedName>
</protein>
<gene>
    <name evidence="2" type="ORF">PENTCL1PPCAC_9544</name>
</gene>
<dbReference type="Pfam" id="PF07177">
    <property type="entry name" value="Neuralized"/>
    <property type="match status" value="1"/>
</dbReference>
<dbReference type="GO" id="GO:0061630">
    <property type="term" value="F:ubiquitin protein ligase activity"/>
    <property type="evidence" value="ECO:0007669"/>
    <property type="project" value="TreeGrafter"/>
</dbReference>
<organism evidence="2 3">
    <name type="scientific">Pristionchus entomophagus</name>
    <dbReference type="NCBI Taxonomy" id="358040"/>
    <lineage>
        <taxon>Eukaryota</taxon>
        <taxon>Metazoa</taxon>
        <taxon>Ecdysozoa</taxon>
        <taxon>Nematoda</taxon>
        <taxon>Chromadorea</taxon>
        <taxon>Rhabditida</taxon>
        <taxon>Rhabditina</taxon>
        <taxon>Diplogasteromorpha</taxon>
        <taxon>Diplogasteroidea</taxon>
        <taxon>Neodiplogasteridae</taxon>
        <taxon>Pristionchus</taxon>
    </lineage>
</organism>
<evidence type="ECO:0000313" key="3">
    <source>
        <dbReference type="Proteomes" id="UP001432027"/>
    </source>
</evidence>
<sequence length="123" mass="13914">MAQPVSAHRRNPSTGTYTITAHPIITSVPANLKFHSSHGEYIALESGDRRAVRSSANKWLNPNGIAFSDRPISTDERVRLRLSGFFEETKFLCEFRFGVTYVDPTTLKINELCSEARLHKKSY</sequence>
<evidence type="ECO:0000259" key="1">
    <source>
        <dbReference type="PROSITE" id="PS51065"/>
    </source>
</evidence>
<evidence type="ECO:0000313" key="2">
    <source>
        <dbReference type="EMBL" id="GMS87369.1"/>
    </source>
</evidence>
<dbReference type="Gene3D" id="2.60.120.920">
    <property type="match status" value="1"/>
</dbReference>
<dbReference type="InterPro" id="IPR006573">
    <property type="entry name" value="NHR_dom"/>
</dbReference>
<dbReference type="EMBL" id="BTSX01000003">
    <property type="protein sequence ID" value="GMS87369.1"/>
    <property type="molecule type" value="Genomic_DNA"/>
</dbReference>
<name>A0AAV5T4B2_9BILA</name>
<accession>A0AAV5T4B2</accession>
<dbReference type="PANTHER" id="PTHR12429">
    <property type="entry name" value="NEURALIZED"/>
    <property type="match status" value="1"/>
</dbReference>
<reference evidence="2" key="1">
    <citation type="submission" date="2023-10" db="EMBL/GenBank/DDBJ databases">
        <title>Genome assembly of Pristionchus species.</title>
        <authorList>
            <person name="Yoshida K."/>
            <person name="Sommer R.J."/>
        </authorList>
    </citation>
    <scope>NUCLEOTIDE SEQUENCE</scope>
    <source>
        <strain evidence="2">RS0144</strain>
    </source>
</reference>
<dbReference type="InterPro" id="IPR037962">
    <property type="entry name" value="Neuralized"/>
</dbReference>
<dbReference type="Proteomes" id="UP001432027">
    <property type="component" value="Unassembled WGS sequence"/>
</dbReference>
<dbReference type="PROSITE" id="PS51065">
    <property type="entry name" value="NHR"/>
    <property type="match status" value="1"/>
</dbReference>
<keyword evidence="3" id="KW-1185">Reference proteome</keyword>